<dbReference type="RefSeq" id="WP_116304250.1">
    <property type="nucleotide sequence ID" value="NZ_NFZV01000048.1"/>
</dbReference>
<reference evidence="2" key="1">
    <citation type="submission" date="2017-05" db="EMBL/GenBank/DDBJ databases">
        <authorList>
            <person name="Sharma S."/>
            <person name="Sidhu C."/>
            <person name="Pinnaka A.K."/>
        </authorList>
    </citation>
    <scope>NUCLEOTIDE SEQUENCE [LARGE SCALE GENOMIC DNA]</scope>
    <source>
        <strain evidence="2">AK93</strain>
    </source>
</reference>
<name>A0A3E0WQT6_9GAMM</name>
<organism evidence="1 2">
    <name type="scientific">Alkalilimnicola ehrlichii</name>
    <dbReference type="NCBI Taxonomy" id="351052"/>
    <lineage>
        <taxon>Bacteria</taxon>
        <taxon>Pseudomonadati</taxon>
        <taxon>Pseudomonadota</taxon>
        <taxon>Gammaproteobacteria</taxon>
        <taxon>Chromatiales</taxon>
        <taxon>Ectothiorhodospiraceae</taxon>
        <taxon>Alkalilimnicola</taxon>
    </lineage>
</organism>
<protein>
    <submittedName>
        <fullName evidence="1">Uncharacterized protein</fullName>
    </submittedName>
</protein>
<dbReference type="Proteomes" id="UP000256763">
    <property type="component" value="Unassembled WGS sequence"/>
</dbReference>
<evidence type="ECO:0000313" key="2">
    <source>
        <dbReference type="Proteomes" id="UP000256763"/>
    </source>
</evidence>
<comment type="caution">
    <text evidence="1">The sequence shown here is derived from an EMBL/GenBank/DDBJ whole genome shotgun (WGS) entry which is preliminary data.</text>
</comment>
<proteinExistence type="predicted"/>
<dbReference type="AlphaFoldDB" id="A0A3E0WQT6"/>
<sequence>MLDRITEDRISLIEQNTFHNAAWYFDPERQAAEALEAEYGCLRDAARTDEAAERLAAWLEQHPEWNEPLAFTLTEEERGRFRDGLCS</sequence>
<accession>A0A3E0WQT6</accession>
<gene>
    <name evidence="1" type="ORF">CAL65_13885</name>
</gene>
<keyword evidence="2" id="KW-1185">Reference proteome</keyword>
<evidence type="ECO:0000313" key="1">
    <source>
        <dbReference type="EMBL" id="RFA35188.1"/>
    </source>
</evidence>
<dbReference type="EMBL" id="NFZW01000013">
    <property type="protein sequence ID" value="RFA35188.1"/>
    <property type="molecule type" value="Genomic_DNA"/>
</dbReference>